<organism evidence="1 2">
    <name type="scientific">Taxus chinensis</name>
    <name type="common">Chinese yew</name>
    <name type="synonym">Taxus wallichiana var. chinensis</name>
    <dbReference type="NCBI Taxonomy" id="29808"/>
    <lineage>
        <taxon>Eukaryota</taxon>
        <taxon>Viridiplantae</taxon>
        <taxon>Streptophyta</taxon>
        <taxon>Embryophyta</taxon>
        <taxon>Tracheophyta</taxon>
        <taxon>Spermatophyta</taxon>
        <taxon>Pinopsida</taxon>
        <taxon>Pinidae</taxon>
        <taxon>Conifers II</taxon>
        <taxon>Cupressales</taxon>
        <taxon>Taxaceae</taxon>
        <taxon>Taxus</taxon>
    </lineage>
</organism>
<reference evidence="1 2" key="1">
    <citation type="journal article" date="2021" name="Nat. Plants">
        <title>The Taxus genome provides insights into paclitaxel biosynthesis.</title>
        <authorList>
            <person name="Xiong X."/>
            <person name="Gou J."/>
            <person name="Liao Q."/>
            <person name="Li Y."/>
            <person name="Zhou Q."/>
            <person name="Bi G."/>
            <person name="Li C."/>
            <person name="Du R."/>
            <person name="Wang X."/>
            <person name="Sun T."/>
            <person name="Guo L."/>
            <person name="Liang H."/>
            <person name="Lu P."/>
            <person name="Wu Y."/>
            <person name="Zhang Z."/>
            <person name="Ro D.K."/>
            <person name="Shang Y."/>
            <person name="Huang S."/>
            <person name="Yan J."/>
        </authorList>
    </citation>
    <scope>NUCLEOTIDE SEQUENCE [LARGE SCALE GENOMIC DNA]</scope>
    <source>
        <strain evidence="1">Ta-2019</strain>
    </source>
</reference>
<comment type="caution">
    <text evidence="1">The sequence shown here is derived from an EMBL/GenBank/DDBJ whole genome shotgun (WGS) entry which is preliminary data.</text>
</comment>
<sequence length="50" mass="5552">IKKSKVNALADNGSQYNLISNVVVKNLGLESYEHSHPYPLGWVKNGVEIQ</sequence>
<feature type="non-terminal residue" evidence="1">
    <location>
        <position position="50"/>
    </location>
</feature>
<gene>
    <name evidence="1" type="ORF">KI387_009220</name>
</gene>
<dbReference type="EMBL" id="JAHRHJ020000008">
    <property type="protein sequence ID" value="KAH9304816.1"/>
    <property type="molecule type" value="Genomic_DNA"/>
</dbReference>
<keyword evidence="2" id="KW-1185">Reference proteome</keyword>
<protein>
    <submittedName>
        <fullName evidence="1">Uncharacterized protein</fullName>
    </submittedName>
</protein>
<evidence type="ECO:0000313" key="1">
    <source>
        <dbReference type="EMBL" id="KAH9304816.1"/>
    </source>
</evidence>
<proteinExistence type="predicted"/>
<accession>A0AA38CSA4</accession>
<dbReference type="Proteomes" id="UP000824469">
    <property type="component" value="Unassembled WGS sequence"/>
</dbReference>
<dbReference type="AlphaFoldDB" id="A0AA38CSA4"/>
<feature type="non-terminal residue" evidence="1">
    <location>
        <position position="1"/>
    </location>
</feature>
<name>A0AA38CSA4_TAXCH</name>
<evidence type="ECO:0000313" key="2">
    <source>
        <dbReference type="Proteomes" id="UP000824469"/>
    </source>
</evidence>